<feature type="chain" id="PRO_5026968749" evidence="4">
    <location>
        <begin position="24"/>
        <end position="335"/>
    </location>
</feature>
<dbReference type="NCBIfam" id="TIGR01098">
    <property type="entry name" value="3A0109s03R"/>
    <property type="match status" value="1"/>
</dbReference>
<dbReference type="Pfam" id="PF12974">
    <property type="entry name" value="Phosphonate-bd"/>
    <property type="match status" value="1"/>
</dbReference>
<evidence type="ECO:0000256" key="1">
    <source>
        <dbReference type="ARBA" id="ARBA00007162"/>
    </source>
</evidence>
<accession>A0A6L9ML33</accession>
<dbReference type="InterPro" id="IPR005770">
    <property type="entry name" value="PhnD"/>
</dbReference>
<dbReference type="RefSeq" id="WP_163045407.1">
    <property type="nucleotide sequence ID" value="NZ_JAAAMJ010000017.1"/>
</dbReference>
<sequence length="335" mass="36103">MKTILKSLAAAALAAGLSSAALAQDAAPTELAFGIISTESQQNLRPKWEPFLAAMEEKTGLDVKPFFASDYAGVIEGMRFDKVQLAWYGNKSAMEAVDRANGEIFAQTVALDGSPGYWSLVLAPADSALTSVEDLLTCDQSLDFGLGDPNSTSGYLVPMTFVFAANGVDPKECFKNVTNANHETNAMAVANGQVDAAANNTENLALIEKNNPDAFAKMKIIWKSPLIPSDPMVWSTNLPQETKDKIKTFFLTYGTDQSDGDVAAEKEVLAGLEWAPFRESTNDQLLPIRVMELSKSIAQIEADTGKTDEEKKAEIAKLEAEKAGYEAKIKSAEQS</sequence>
<dbReference type="Proteomes" id="UP000476332">
    <property type="component" value="Unassembled WGS sequence"/>
</dbReference>
<evidence type="ECO:0000256" key="3">
    <source>
        <dbReference type="SAM" id="Coils"/>
    </source>
</evidence>
<feature type="signal peptide" evidence="4">
    <location>
        <begin position="1"/>
        <end position="23"/>
    </location>
</feature>
<reference evidence="5 6" key="1">
    <citation type="submission" date="2020-01" db="EMBL/GenBank/DDBJ databases">
        <title>Genomes of bacteria type strains.</title>
        <authorList>
            <person name="Chen J."/>
            <person name="Zhu S."/>
            <person name="Chen J."/>
        </authorList>
    </citation>
    <scope>NUCLEOTIDE SEQUENCE [LARGE SCALE GENOMIC DNA]</scope>
    <source>
        <strain evidence="5 6">KCTC 52919</strain>
    </source>
</reference>
<dbReference type="SUPFAM" id="SSF53850">
    <property type="entry name" value="Periplasmic binding protein-like II"/>
    <property type="match status" value="1"/>
</dbReference>
<proteinExistence type="inferred from homology"/>
<keyword evidence="2 4" id="KW-0732">Signal</keyword>
<dbReference type="GO" id="GO:0055085">
    <property type="term" value="P:transmembrane transport"/>
    <property type="evidence" value="ECO:0007669"/>
    <property type="project" value="InterPro"/>
</dbReference>
<evidence type="ECO:0000256" key="2">
    <source>
        <dbReference type="ARBA" id="ARBA00022729"/>
    </source>
</evidence>
<dbReference type="Gene3D" id="1.20.58.90">
    <property type="match status" value="1"/>
</dbReference>
<dbReference type="PANTHER" id="PTHR35841:SF1">
    <property type="entry name" value="PHOSPHONATES-BINDING PERIPLASMIC PROTEIN"/>
    <property type="match status" value="1"/>
</dbReference>
<keyword evidence="6" id="KW-1185">Reference proteome</keyword>
<comment type="similarity">
    <text evidence="1">Belongs to the phosphate/phosphite/phosphonate binding protein family.</text>
</comment>
<dbReference type="EMBL" id="JAAAMJ010000017">
    <property type="protein sequence ID" value="NDV88553.1"/>
    <property type="molecule type" value="Genomic_DNA"/>
</dbReference>
<evidence type="ECO:0000313" key="5">
    <source>
        <dbReference type="EMBL" id="NDV88553.1"/>
    </source>
</evidence>
<dbReference type="NCBIfam" id="TIGR03431">
    <property type="entry name" value="PhnD"/>
    <property type="match status" value="1"/>
</dbReference>
<dbReference type="InterPro" id="IPR017797">
    <property type="entry name" value="Phosphnate-bd"/>
</dbReference>
<dbReference type="Gene3D" id="3.40.190.10">
    <property type="entry name" value="Periplasmic binding protein-like II"/>
    <property type="match status" value="2"/>
</dbReference>
<dbReference type="GO" id="GO:0015716">
    <property type="term" value="P:organic phosphonate transport"/>
    <property type="evidence" value="ECO:0007669"/>
    <property type="project" value="InterPro"/>
</dbReference>
<comment type="caution">
    <text evidence="5">The sequence shown here is derived from an EMBL/GenBank/DDBJ whole genome shotgun (WGS) entry which is preliminary data.</text>
</comment>
<dbReference type="AlphaFoldDB" id="A0A6L9ML33"/>
<name>A0A6L9ML33_9HYPH</name>
<organism evidence="5 6">
    <name type="scientific">Aurantimonas aggregata</name>
    <dbReference type="NCBI Taxonomy" id="2047720"/>
    <lineage>
        <taxon>Bacteria</taxon>
        <taxon>Pseudomonadati</taxon>
        <taxon>Pseudomonadota</taxon>
        <taxon>Alphaproteobacteria</taxon>
        <taxon>Hyphomicrobiales</taxon>
        <taxon>Aurantimonadaceae</taxon>
        <taxon>Aurantimonas</taxon>
    </lineage>
</organism>
<dbReference type="PANTHER" id="PTHR35841">
    <property type="entry name" value="PHOSPHONATES-BINDING PERIPLASMIC PROTEIN"/>
    <property type="match status" value="1"/>
</dbReference>
<evidence type="ECO:0000256" key="4">
    <source>
        <dbReference type="SAM" id="SignalP"/>
    </source>
</evidence>
<gene>
    <name evidence="5" type="primary">phnD</name>
    <name evidence="5" type="ORF">GTW51_17770</name>
</gene>
<evidence type="ECO:0000313" key="6">
    <source>
        <dbReference type="Proteomes" id="UP000476332"/>
    </source>
</evidence>
<protein>
    <submittedName>
        <fullName evidence="5">Phosphonate ABC transporter substrate-binding protein</fullName>
    </submittedName>
</protein>
<feature type="coiled-coil region" evidence="3">
    <location>
        <begin position="308"/>
        <end position="335"/>
    </location>
</feature>
<dbReference type="GO" id="GO:0043190">
    <property type="term" value="C:ATP-binding cassette (ABC) transporter complex"/>
    <property type="evidence" value="ECO:0007669"/>
    <property type="project" value="InterPro"/>
</dbReference>
<keyword evidence="3" id="KW-0175">Coiled coil</keyword>